<gene>
    <name evidence="2" type="ORF">MKW94_010098</name>
</gene>
<evidence type="ECO:0000256" key="1">
    <source>
        <dbReference type="SAM" id="MobiDB-lite"/>
    </source>
</evidence>
<evidence type="ECO:0000313" key="3">
    <source>
        <dbReference type="Proteomes" id="UP001177140"/>
    </source>
</evidence>
<sequence>MSGEDCPGLTAYVGECDSHCADRCVAQHGQQTYLGSWCWTNLYGTSYCILHSTTMPPTAAAPPTPAEAEFAAPQAPLVSSGVKPAMTPQTSPNSSGAEYVAPQAHSVPPSPRSAEPMAPPQSPSGGEPAETPQNPPYSRKVKKNKRDHPKKIHH</sequence>
<feature type="compositionally biased region" description="Basic residues" evidence="1">
    <location>
        <begin position="139"/>
        <end position="154"/>
    </location>
</feature>
<comment type="caution">
    <text evidence="2">The sequence shown here is derived from an EMBL/GenBank/DDBJ whole genome shotgun (WGS) entry which is preliminary data.</text>
</comment>
<reference evidence="2" key="1">
    <citation type="submission" date="2022-03" db="EMBL/GenBank/DDBJ databases">
        <title>A functionally conserved STORR gene fusion in Papaver species that diverged 16.8 million years ago.</title>
        <authorList>
            <person name="Catania T."/>
        </authorList>
    </citation>
    <scope>NUCLEOTIDE SEQUENCE</scope>
    <source>
        <strain evidence="2">S-191538</strain>
    </source>
</reference>
<keyword evidence="3" id="KW-1185">Reference proteome</keyword>
<protein>
    <submittedName>
        <fullName evidence="2">Uncharacterized protein</fullName>
    </submittedName>
</protein>
<organism evidence="2 3">
    <name type="scientific">Papaver nudicaule</name>
    <name type="common">Iceland poppy</name>
    <dbReference type="NCBI Taxonomy" id="74823"/>
    <lineage>
        <taxon>Eukaryota</taxon>
        <taxon>Viridiplantae</taxon>
        <taxon>Streptophyta</taxon>
        <taxon>Embryophyta</taxon>
        <taxon>Tracheophyta</taxon>
        <taxon>Spermatophyta</taxon>
        <taxon>Magnoliopsida</taxon>
        <taxon>Ranunculales</taxon>
        <taxon>Papaveraceae</taxon>
        <taxon>Papaveroideae</taxon>
        <taxon>Papaver</taxon>
    </lineage>
</organism>
<dbReference type="AlphaFoldDB" id="A0AA41RSE2"/>
<feature type="compositionally biased region" description="Low complexity" evidence="1">
    <location>
        <begin position="66"/>
        <end position="76"/>
    </location>
</feature>
<feature type="compositionally biased region" description="Polar residues" evidence="1">
    <location>
        <begin position="87"/>
        <end position="96"/>
    </location>
</feature>
<dbReference type="EMBL" id="JAJJMA010015660">
    <property type="protein sequence ID" value="MCL7022845.1"/>
    <property type="molecule type" value="Genomic_DNA"/>
</dbReference>
<proteinExistence type="predicted"/>
<feature type="region of interest" description="Disordered" evidence="1">
    <location>
        <begin position="55"/>
        <end position="154"/>
    </location>
</feature>
<dbReference type="Proteomes" id="UP001177140">
    <property type="component" value="Unassembled WGS sequence"/>
</dbReference>
<evidence type="ECO:0000313" key="2">
    <source>
        <dbReference type="EMBL" id="MCL7022845.1"/>
    </source>
</evidence>
<accession>A0AA41RSE2</accession>
<name>A0AA41RSE2_PAPNU</name>